<dbReference type="PANTHER" id="PTHR11267">
    <property type="entry name" value="T-BOX PROTEIN-RELATED"/>
    <property type="match status" value="1"/>
</dbReference>
<keyword evidence="5" id="KW-0804">Transcription</keyword>
<evidence type="ECO:0000256" key="5">
    <source>
        <dbReference type="ARBA" id="ARBA00023163"/>
    </source>
</evidence>
<dbReference type="GO" id="GO:0000978">
    <property type="term" value="F:RNA polymerase II cis-regulatory region sequence-specific DNA binding"/>
    <property type="evidence" value="ECO:0007669"/>
    <property type="project" value="InterPro"/>
</dbReference>
<organism evidence="9">
    <name type="scientific">Hofstenia miamia</name>
    <name type="common">Three-banded panther worm</name>
    <dbReference type="NCBI Taxonomy" id="442651"/>
    <lineage>
        <taxon>Eukaryota</taxon>
        <taxon>Metazoa</taxon>
        <taxon>Xenacoelomorpha</taxon>
        <taxon>Acoelomorpha</taxon>
        <taxon>Acoela</taxon>
        <taxon>Hofsteniidae</taxon>
        <taxon>Hofstenia</taxon>
    </lineage>
</organism>
<dbReference type="InterPro" id="IPR002070">
    <property type="entry name" value="TF_Brachyury"/>
</dbReference>
<dbReference type="GO" id="GO:0045893">
    <property type="term" value="P:positive regulation of DNA-templated transcription"/>
    <property type="evidence" value="ECO:0007669"/>
    <property type="project" value="InterPro"/>
</dbReference>
<dbReference type="SUPFAM" id="SSF49417">
    <property type="entry name" value="p53-like transcription factors"/>
    <property type="match status" value="1"/>
</dbReference>
<dbReference type="EMBL" id="MN275814">
    <property type="protein sequence ID" value="QFQ66872.1"/>
    <property type="molecule type" value="mRNA"/>
</dbReference>
<dbReference type="PRINTS" id="PR00937">
    <property type="entry name" value="TBOX"/>
</dbReference>
<evidence type="ECO:0000259" key="8">
    <source>
        <dbReference type="PROSITE" id="PS50252"/>
    </source>
</evidence>
<dbReference type="CDD" id="cd20192">
    <property type="entry name" value="T-box_TBXT_TBX19-like"/>
    <property type="match status" value="1"/>
</dbReference>
<name>A0A5P8I4J4_HOFMI</name>
<accession>A0A5P8I4J4</accession>
<sequence length="399" mass="44321">MMIKSDLSHVIEIARSGIPFTNNYQQMEGVKICLEDGELWRSFKKCENEMIVTKNGRRMFPVIRVRIAGLDPNAMYSVILDFIPADKKRWKYVNGKWEPSGEKQAQHTPCLPYLHPDSPNFGAHWMKDAIAFSKVKLSNKCSDKGQVLLNSLHKYQPRIHIVRLNSDVTPISTHEFTDTQFVAVTAYQNEQVTALKIRHNPFAKAFLDSKDKQGESLKRERLFDQASLSPAHLAQLNSSQWCLQSMYPGSELSRMSGCDTYSRLKSHRSVPYSIGYRKTQSNSAPCGDNTSTDYEFKMSPPSEDPFKSSLMSAMMPAAYHPCSSGGASSSLTPYCWPPNAASSDTSGFFPPPSHCNGAQGDVSLSFSQYLPTTSVGASAFPPPSSNSIGCNFAETKPVL</sequence>
<comment type="caution">
    <text evidence="7">Lacks conserved residue(s) required for the propagation of feature annotation.</text>
</comment>
<evidence type="ECO:0000256" key="3">
    <source>
        <dbReference type="ARBA" id="ARBA00023015"/>
    </source>
</evidence>
<dbReference type="InterPro" id="IPR036960">
    <property type="entry name" value="T-box_sf"/>
</dbReference>
<evidence type="ECO:0000256" key="6">
    <source>
        <dbReference type="ARBA" id="ARBA00023242"/>
    </source>
</evidence>
<evidence type="ECO:0000313" key="9">
    <source>
        <dbReference type="EMBL" id="QFQ66872.1"/>
    </source>
</evidence>
<dbReference type="InterPro" id="IPR001699">
    <property type="entry name" value="TF_T-box"/>
</dbReference>
<dbReference type="SMART" id="SM00425">
    <property type="entry name" value="TBOX"/>
    <property type="match status" value="1"/>
</dbReference>
<dbReference type="InterPro" id="IPR008967">
    <property type="entry name" value="p53-like_TF_DNA-bd_sf"/>
</dbReference>
<dbReference type="PROSITE" id="PS01283">
    <property type="entry name" value="TBOX_1"/>
    <property type="match status" value="1"/>
</dbReference>
<evidence type="ECO:0000256" key="1">
    <source>
        <dbReference type="ARBA" id="ARBA00004123"/>
    </source>
</evidence>
<dbReference type="GO" id="GO:0000785">
    <property type="term" value="C:chromatin"/>
    <property type="evidence" value="ECO:0007669"/>
    <property type="project" value="TreeGrafter"/>
</dbReference>
<dbReference type="InterPro" id="IPR018186">
    <property type="entry name" value="TF_T-box_CS"/>
</dbReference>
<evidence type="ECO:0000256" key="2">
    <source>
        <dbReference type="ARBA" id="ARBA00022473"/>
    </source>
</evidence>
<comment type="subcellular location">
    <subcellularLocation>
        <location evidence="1 7">Nucleus</location>
    </subcellularLocation>
</comment>
<dbReference type="InterPro" id="IPR046360">
    <property type="entry name" value="T-box_DNA-bd"/>
</dbReference>
<keyword evidence="6 7" id="KW-0539">Nucleus</keyword>
<keyword evidence="3" id="KW-0805">Transcription regulation</keyword>
<dbReference type="GO" id="GO:0005634">
    <property type="term" value="C:nucleus"/>
    <property type="evidence" value="ECO:0007669"/>
    <property type="project" value="UniProtKB-SubCell"/>
</dbReference>
<proteinExistence type="evidence at transcript level"/>
<dbReference type="PROSITE" id="PS50252">
    <property type="entry name" value="TBOX_3"/>
    <property type="match status" value="1"/>
</dbReference>
<dbReference type="Pfam" id="PF00907">
    <property type="entry name" value="T-box"/>
    <property type="match status" value="1"/>
</dbReference>
<keyword evidence="2" id="KW-0217">Developmental protein</keyword>
<evidence type="ECO:0000256" key="7">
    <source>
        <dbReference type="PROSITE-ProRule" id="PRU00201"/>
    </source>
</evidence>
<reference evidence="9" key="1">
    <citation type="journal article" date="2019" name="PLoS Genet.">
        <title>A small set of conserved genes, including sp5 and Hox, are activated by Wnt signaling in the posterior of planarians and acoels.</title>
        <authorList>
            <person name="Tewari A.G."/>
            <person name="Owen J.H."/>
            <person name="Petersen C.P."/>
            <person name="Wagner D.E."/>
            <person name="Reddien P.W."/>
        </authorList>
    </citation>
    <scope>NUCLEOTIDE SEQUENCE</scope>
</reference>
<dbReference type="AlphaFoldDB" id="A0A5P8I4J4"/>
<dbReference type="PROSITE" id="PS01264">
    <property type="entry name" value="TBOX_2"/>
    <property type="match status" value="1"/>
</dbReference>
<evidence type="ECO:0000256" key="4">
    <source>
        <dbReference type="ARBA" id="ARBA00023125"/>
    </source>
</evidence>
<keyword evidence="4 7" id="KW-0238">DNA-binding</keyword>
<protein>
    <submittedName>
        <fullName evidence="9">Brachyury protein</fullName>
    </submittedName>
</protein>
<dbReference type="PANTHER" id="PTHR11267:SF106">
    <property type="entry name" value="T-RELATED PROTEIN"/>
    <property type="match status" value="1"/>
</dbReference>
<dbReference type="Gene3D" id="2.60.40.820">
    <property type="entry name" value="Transcription factor, T-box"/>
    <property type="match status" value="1"/>
</dbReference>
<feature type="domain" description="T-box" evidence="8">
    <location>
        <begin position="34"/>
        <end position="208"/>
    </location>
</feature>
<dbReference type="PRINTS" id="PR00938">
    <property type="entry name" value="BRACHYURY"/>
</dbReference>
<dbReference type="GO" id="GO:0001708">
    <property type="term" value="P:cell fate specification"/>
    <property type="evidence" value="ECO:0007669"/>
    <property type="project" value="TreeGrafter"/>
</dbReference>
<dbReference type="GO" id="GO:0000981">
    <property type="term" value="F:DNA-binding transcription factor activity, RNA polymerase II-specific"/>
    <property type="evidence" value="ECO:0007669"/>
    <property type="project" value="TreeGrafter"/>
</dbReference>